<dbReference type="PANTHER" id="PTHR43884:SF12">
    <property type="entry name" value="ISOVALERYL-COA DEHYDROGENASE, MITOCHONDRIAL-RELATED"/>
    <property type="match status" value="1"/>
</dbReference>
<dbReference type="Proteomes" id="UP000316242">
    <property type="component" value="Unassembled WGS sequence"/>
</dbReference>
<feature type="domain" description="Acyl-CoA dehydrogenase/oxidase N-terminal" evidence="2">
    <location>
        <begin position="16"/>
        <end position="86"/>
    </location>
</feature>
<comment type="caution">
    <text evidence="4">The sequence shown here is derived from an EMBL/GenBank/DDBJ whole genome shotgun (WGS) entry which is preliminary data.</text>
</comment>
<reference evidence="4 5" key="1">
    <citation type="submission" date="2019-06" db="EMBL/GenBank/DDBJ databases">
        <title>Whole genome shotgun sequence of Glutamicibacter nicotianae NBRC 14234.</title>
        <authorList>
            <person name="Hosoyama A."/>
            <person name="Uohara A."/>
            <person name="Ohji S."/>
            <person name="Ichikawa N."/>
        </authorList>
    </citation>
    <scope>NUCLEOTIDE SEQUENCE [LARGE SCALE GENOMIC DNA]</scope>
    <source>
        <strain evidence="4 5">NBRC 14234</strain>
    </source>
</reference>
<evidence type="ECO:0000313" key="4">
    <source>
        <dbReference type="EMBL" id="GEC11042.1"/>
    </source>
</evidence>
<dbReference type="EMBL" id="BJNE01000001">
    <property type="protein sequence ID" value="GEC11042.1"/>
    <property type="molecule type" value="Genomic_DNA"/>
</dbReference>
<dbReference type="InterPro" id="IPR013786">
    <property type="entry name" value="AcylCoA_DH/ox_N"/>
</dbReference>
<evidence type="ECO:0000259" key="3">
    <source>
        <dbReference type="Pfam" id="PF08028"/>
    </source>
</evidence>
<dbReference type="PIRSF" id="PIRSF016578">
    <property type="entry name" value="HsaA"/>
    <property type="match status" value="1"/>
</dbReference>
<accession>A0ABQ0RGV9</accession>
<dbReference type="Pfam" id="PF02771">
    <property type="entry name" value="Acyl-CoA_dh_N"/>
    <property type="match status" value="1"/>
</dbReference>
<dbReference type="RefSeq" id="WP_141355363.1">
    <property type="nucleotide sequence ID" value="NZ_BAAAWM010000001.1"/>
</dbReference>
<protein>
    <submittedName>
        <fullName evidence="4">Acyl-CoA dehydrogenase</fullName>
    </submittedName>
</protein>
<evidence type="ECO:0000256" key="1">
    <source>
        <dbReference type="ARBA" id="ARBA00023002"/>
    </source>
</evidence>
<dbReference type="Pfam" id="PF08028">
    <property type="entry name" value="Acyl-CoA_dh_2"/>
    <property type="match status" value="1"/>
</dbReference>
<evidence type="ECO:0000259" key="2">
    <source>
        <dbReference type="Pfam" id="PF02771"/>
    </source>
</evidence>
<dbReference type="InterPro" id="IPR009100">
    <property type="entry name" value="AcylCoA_DH/oxidase_NM_dom_sf"/>
</dbReference>
<sequence>MSIESVLTNELLERFRGRAAGYDEANAFAIEDFNELVELGYLKALVPADRGGLGWSFDTLALAQRRLATAAPGTALAINMHQVWAGVAYLLQARGDRRLDMVADWIAEGEVMAFGISEPGNDAVLFDSKTSAATAADGSVAFTGVKIFTSLSPAFTRLGVFGKDQDSGELVHGFVARGEGVQSMDDWNTLGMRASQSHTTKLEDAVAPSDWVHSRLPVGPNADPLIFGIFASFLTLTASVYVGIADRAVTLAQEALNDRVHQDGTKYSQDVRARGLLAEAAMRLLSLDALQRSVAGDLEAKADHQGAWFPKLVTLRTIAGDTARENVQVAGQLLGGGGYFRGSEFERLYRDVQASWYHPSNAASAANTVASWLVGPLDS</sequence>
<dbReference type="InterPro" id="IPR036250">
    <property type="entry name" value="AcylCo_DH-like_C"/>
</dbReference>
<dbReference type="PANTHER" id="PTHR43884">
    <property type="entry name" value="ACYL-COA DEHYDROGENASE"/>
    <property type="match status" value="1"/>
</dbReference>
<dbReference type="InterPro" id="IPR046373">
    <property type="entry name" value="Acyl-CoA_Oxase/DH_mid-dom_sf"/>
</dbReference>
<dbReference type="Gene3D" id="1.20.140.10">
    <property type="entry name" value="Butyryl-CoA Dehydrogenase, subunit A, domain 3"/>
    <property type="match status" value="1"/>
</dbReference>
<keyword evidence="1" id="KW-0560">Oxidoreductase</keyword>
<dbReference type="InterPro" id="IPR013107">
    <property type="entry name" value="Acyl-CoA_DH_C"/>
</dbReference>
<proteinExistence type="predicted"/>
<dbReference type="Gene3D" id="2.40.110.10">
    <property type="entry name" value="Butyryl-CoA Dehydrogenase, subunit A, domain 2"/>
    <property type="match status" value="1"/>
</dbReference>
<keyword evidence="5" id="KW-1185">Reference proteome</keyword>
<dbReference type="SUPFAM" id="SSF56645">
    <property type="entry name" value="Acyl-CoA dehydrogenase NM domain-like"/>
    <property type="match status" value="1"/>
</dbReference>
<dbReference type="InterPro" id="IPR037069">
    <property type="entry name" value="AcylCoA_DH/ox_N_sf"/>
</dbReference>
<organism evidence="4 5">
    <name type="scientific">Glutamicibacter nicotianae</name>
    <name type="common">Arthrobacter nicotianae</name>
    <dbReference type="NCBI Taxonomy" id="37929"/>
    <lineage>
        <taxon>Bacteria</taxon>
        <taxon>Bacillati</taxon>
        <taxon>Actinomycetota</taxon>
        <taxon>Actinomycetes</taxon>
        <taxon>Micrococcales</taxon>
        <taxon>Micrococcaceae</taxon>
        <taxon>Glutamicibacter</taxon>
    </lineage>
</organism>
<dbReference type="SUPFAM" id="SSF47203">
    <property type="entry name" value="Acyl-CoA dehydrogenase C-terminal domain-like"/>
    <property type="match status" value="1"/>
</dbReference>
<name>A0ABQ0RGV9_GLUNI</name>
<dbReference type="Gene3D" id="1.10.540.10">
    <property type="entry name" value="Acyl-CoA dehydrogenase/oxidase, N-terminal domain"/>
    <property type="match status" value="1"/>
</dbReference>
<gene>
    <name evidence="4" type="ORF">ANI01nite_02450</name>
</gene>
<feature type="domain" description="Acyl-CoA dehydrogenase C-terminal" evidence="3">
    <location>
        <begin position="237"/>
        <end position="358"/>
    </location>
</feature>
<evidence type="ECO:0000313" key="5">
    <source>
        <dbReference type="Proteomes" id="UP000316242"/>
    </source>
</evidence>